<proteinExistence type="predicted"/>
<protein>
    <submittedName>
        <fullName evidence="1">Uncharacterized protein</fullName>
    </submittedName>
</protein>
<sequence length="56" mass="5726">MELPTRSMRVQYHVGDGPLVAVARRLTARASPGGVAARLAGEITAALAEPIEVAGA</sequence>
<gene>
    <name evidence="1" type="ORF">Drose_19320</name>
</gene>
<dbReference type="Proteomes" id="UP001058271">
    <property type="component" value="Chromosome"/>
</dbReference>
<dbReference type="EMBL" id="CP073721">
    <property type="protein sequence ID" value="UWZ33469.1"/>
    <property type="molecule type" value="Genomic_DNA"/>
</dbReference>
<accession>A0ABY5YVP6</accession>
<reference evidence="1" key="1">
    <citation type="submission" date="2021-04" db="EMBL/GenBank/DDBJ databases">
        <title>Biosynthetic gene clusters of Dactylosporangioum roseum.</title>
        <authorList>
            <person name="Hartkoorn R.C."/>
            <person name="Beaudoing E."/>
            <person name="Hot D."/>
            <person name="Moureu S."/>
        </authorList>
    </citation>
    <scope>NUCLEOTIDE SEQUENCE</scope>
    <source>
        <strain evidence="1">NRRL B-16295</strain>
    </source>
</reference>
<keyword evidence="2" id="KW-1185">Reference proteome</keyword>
<organism evidence="1 2">
    <name type="scientific">Dactylosporangium roseum</name>
    <dbReference type="NCBI Taxonomy" id="47989"/>
    <lineage>
        <taxon>Bacteria</taxon>
        <taxon>Bacillati</taxon>
        <taxon>Actinomycetota</taxon>
        <taxon>Actinomycetes</taxon>
        <taxon>Micromonosporales</taxon>
        <taxon>Micromonosporaceae</taxon>
        <taxon>Dactylosporangium</taxon>
    </lineage>
</organism>
<evidence type="ECO:0000313" key="2">
    <source>
        <dbReference type="Proteomes" id="UP001058271"/>
    </source>
</evidence>
<dbReference type="RefSeq" id="WP_260722719.1">
    <property type="nucleotide sequence ID" value="NZ_BAAABS010000062.1"/>
</dbReference>
<name>A0ABY5YVP6_9ACTN</name>
<evidence type="ECO:0000313" key="1">
    <source>
        <dbReference type="EMBL" id="UWZ33469.1"/>
    </source>
</evidence>